<dbReference type="PROSITE" id="PS50157">
    <property type="entry name" value="ZINC_FINGER_C2H2_2"/>
    <property type="match status" value="1"/>
</dbReference>
<keyword evidence="1" id="KW-0863">Zinc-finger</keyword>
<keyword evidence="1" id="KW-0862">Zinc</keyword>
<dbReference type="InterPro" id="IPR013087">
    <property type="entry name" value="Znf_C2H2_type"/>
</dbReference>
<evidence type="ECO:0000313" key="4">
    <source>
        <dbReference type="EMBL" id="CCA76413.1"/>
    </source>
</evidence>
<organism evidence="4 5">
    <name type="scientific">Serendipita indica (strain DSM 11827)</name>
    <name type="common">Root endophyte fungus</name>
    <name type="synonym">Piriformospora indica</name>
    <dbReference type="NCBI Taxonomy" id="1109443"/>
    <lineage>
        <taxon>Eukaryota</taxon>
        <taxon>Fungi</taxon>
        <taxon>Dikarya</taxon>
        <taxon>Basidiomycota</taxon>
        <taxon>Agaricomycotina</taxon>
        <taxon>Agaricomycetes</taxon>
        <taxon>Sebacinales</taxon>
        <taxon>Serendipitaceae</taxon>
        <taxon>Serendipita</taxon>
    </lineage>
</organism>
<dbReference type="OrthoDB" id="6077919at2759"/>
<dbReference type="InterPro" id="IPR036236">
    <property type="entry name" value="Znf_C2H2_sf"/>
</dbReference>
<evidence type="ECO:0000259" key="3">
    <source>
        <dbReference type="PROSITE" id="PS50157"/>
    </source>
</evidence>
<evidence type="ECO:0000256" key="2">
    <source>
        <dbReference type="SAM" id="MobiDB-lite"/>
    </source>
</evidence>
<dbReference type="GO" id="GO:0008270">
    <property type="term" value="F:zinc ion binding"/>
    <property type="evidence" value="ECO:0007669"/>
    <property type="project" value="UniProtKB-KW"/>
</dbReference>
<dbReference type="AlphaFoldDB" id="G4TYM0"/>
<keyword evidence="5" id="KW-1185">Reference proteome</keyword>
<name>G4TYM0_SERID</name>
<keyword evidence="1" id="KW-0479">Metal-binding</keyword>
<dbReference type="SUPFAM" id="SSF57667">
    <property type="entry name" value="beta-beta-alpha zinc fingers"/>
    <property type="match status" value="1"/>
</dbReference>
<proteinExistence type="predicted"/>
<feature type="region of interest" description="Disordered" evidence="2">
    <location>
        <begin position="1"/>
        <end position="32"/>
    </location>
</feature>
<comment type="caution">
    <text evidence="4">The sequence shown here is derived from an EMBL/GenBank/DDBJ whole genome shotgun (WGS) entry which is preliminary data.</text>
</comment>
<evidence type="ECO:0000313" key="5">
    <source>
        <dbReference type="Proteomes" id="UP000007148"/>
    </source>
</evidence>
<dbReference type="InParanoid" id="G4TYM0"/>
<reference evidence="4 5" key="1">
    <citation type="journal article" date="2011" name="PLoS Pathog.">
        <title>Endophytic Life Strategies Decoded by Genome and Transcriptome Analyses of the Mutualistic Root Symbiont Piriformospora indica.</title>
        <authorList>
            <person name="Zuccaro A."/>
            <person name="Lahrmann U."/>
            <person name="Guldener U."/>
            <person name="Langen G."/>
            <person name="Pfiffi S."/>
            <person name="Biedenkopf D."/>
            <person name="Wong P."/>
            <person name="Samans B."/>
            <person name="Grimm C."/>
            <person name="Basiewicz M."/>
            <person name="Murat C."/>
            <person name="Martin F."/>
            <person name="Kogel K.H."/>
        </authorList>
    </citation>
    <scope>NUCLEOTIDE SEQUENCE [LARGE SCALE GENOMIC DNA]</scope>
    <source>
        <strain evidence="4 5">DSM 11827</strain>
    </source>
</reference>
<feature type="domain" description="C2H2-type" evidence="3">
    <location>
        <begin position="207"/>
        <end position="230"/>
    </location>
</feature>
<sequence>MESTGNEEQVDHESRLDTSATAYSRRRPASTDALSLTETLTCPNSLETEMNVTAEDRKEFRPVLEVLSLEPPPLGNSGLIRGPTWRTKTIGRLRFPDTTKRSLDALVTNSFTPTQLPAARHIQRFIQANPDTPLPLFLITKEIAEIYGEHGWCLIGKCGLGRITYKIACLTSTNDVTDEELVKDSSRRRIDILCGHIRDRHFEQMLFRCRLCPASYMSQDELSRHWRTHAVGEFACPTCGDILISDDV</sequence>
<accession>G4TYM0</accession>
<protein>
    <recommendedName>
        <fullName evidence="3">C2H2-type domain-containing protein</fullName>
    </recommendedName>
</protein>
<evidence type="ECO:0000256" key="1">
    <source>
        <dbReference type="PROSITE-ProRule" id="PRU00042"/>
    </source>
</evidence>
<dbReference type="Gene3D" id="3.30.160.60">
    <property type="entry name" value="Classic Zinc Finger"/>
    <property type="match status" value="1"/>
</dbReference>
<gene>
    <name evidence="4" type="ORF">PIIN_10406</name>
</gene>
<dbReference type="EMBL" id="CAFZ01000741">
    <property type="protein sequence ID" value="CCA76413.1"/>
    <property type="molecule type" value="Genomic_DNA"/>
</dbReference>
<dbReference type="Proteomes" id="UP000007148">
    <property type="component" value="Unassembled WGS sequence"/>
</dbReference>
<dbReference type="PROSITE" id="PS00028">
    <property type="entry name" value="ZINC_FINGER_C2H2_1"/>
    <property type="match status" value="1"/>
</dbReference>
<dbReference type="HOGENOM" id="CLU_1120513_0_0_1"/>